<name>A0AAV2CL23_9ROSI</name>
<dbReference type="Gene3D" id="2.30.29.30">
    <property type="entry name" value="Pleckstrin-homology domain (PH domain)/Phosphotyrosine-binding domain (PTB)"/>
    <property type="match status" value="1"/>
</dbReference>
<dbReference type="GO" id="GO:0006897">
    <property type="term" value="P:endocytosis"/>
    <property type="evidence" value="ECO:0007669"/>
    <property type="project" value="InterPro"/>
</dbReference>
<dbReference type="InterPro" id="IPR011993">
    <property type="entry name" value="PH-like_dom_sf"/>
</dbReference>
<sequence length="289" mass="30984">MSFEEDEESFEHTLLVVREVAVYKIPPRSTSGGYKCGEWLQSDKIWSGRLRVVSCKERCEIRLEDPNSGDLFAACFVPRGQRETSVEPVLDSSRYFVLKIEDGAGKHAFIGLGFAERNEAFDFNVALSDHEKYVRREHDKETGESSAAGAADGIDIHPAVNHRLKEGETIRINVKPKPTSSGTGMLSAAGLAGGTAATGKAKPLSLAPPPAAAGKIRSPLPPPPNDPAVVRITSTAGGRATKDSSNSNSRSSTDSLSDFSQLQRNLPPATKASSTRVEKTKTASGWAAF</sequence>
<proteinExistence type="predicted"/>
<protein>
    <recommendedName>
        <fullName evidence="2">NECAP PHear domain-containing protein</fullName>
    </recommendedName>
</protein>
<feature type="region of interest" description="Disordered" evidence="1">
    <location>
        <begin position="197"/>
        <end position="289"/>
    </location>
</feature>
<evidence type="ECO:0000259" key="2">
    <source>
        <dbReference type="Pfam" id="PF07933"/>
    </source>
</evidence>
<organism evidence="3 4">
    <name type="scientific">Linum trigynum</name>
    <dbReference type="NCBI Taxonomy" id="586398"/>
    <lineage>
        <taxon>Eukaryota</taxon>
        <taxon>Viridiplantae</taxon>
        <taxon>Streptophyta</taxon>
        <taxon>Embryophyta</taxon>
        <taxon>Tracheophyta</taxon>
        <taxon>Spermatophyta</taxon>
        <taxon>Magnoliopsida</taxon>
        <taxon>eudicotyledons</taxon>
        <taxon>Gunneridae</taxon>
        <taxon>Pentapetalae</taxon>
        <taxon>rosids</taxon>
        <taxon>fabids</taxon>
        <taxon>Malpighiales</taxon>
        <taxon>Linaceae</taxon>
        <taxon>Linum</taxon>
    </lineage>
</organism>
<evidence type="ECO:0000313" key="3">
    <source>
        <dbReference type="EMBL" id="CAL1357048.1"/>
    </source>
</evidence>
<dbReference type="Pfam" id="PF07933">
    <property type="entry name" value="DUF1681"/>
    <property type="match status" value="1"/>
</dbReference>
<evidence type="ECO:0000256" key="1">
    <source>
        <dbReference type="SAM" id="MobiDB-lite"/>
    </source>
</evidence>
<evidence type="ECO:0000313" key="4">
    <source>
        <dbReference type="Proteomes" id="UP001497516"/>
    </source>
</evidence>
<reference evidence="3 4" key="1">
    <citation type="submission" date="2024-04" db="EMBL/GenBank/DDBJ databases">
        <authorList>
            <person name="Fracassetti M."/>
        </authorList>
    </citation>
    <scope>NUCLEOTIDE SEQUENCE [LARGE SCALE GENOMIC DNA]</scope>
</reference>
<dbReference type="FunFam" id="2.30.29.30:FF:000150">
    <property type="entry name" value="Adaptin ear-binding coat-associated protein"/>
    <property type="match status" value="1"/>
</dbReference>
<dbReference type="EMBL" id="OZ034813">
    <property type="protein sequence ID" value="CAL1357048.1"/>
    <property type="molecule type" value="Genomic_DNA"/>
</dbReference>
<keyword evidence="4" id="KW-1185">Reference proteome</keyword>
<dbReference type="PANTHER" id="PTHR12847">
    <property type="entry name" value="ATP-BINDING CASSETTE ABC TRANSPORTER-RELATED"/>
    <property type="match status" value="1"/>
</dbReference>
<gene>
    <name evidence="3" type="ORF">LTRI10_LOCUS4708</name>
</gene>
<dbReference type="CDD" id="cd13228">
    <property type="entry name" value="PHear_NECAP"/>
    <property type="match status" value="1"/>
</dbReference>
<feature type="compositionally biased region" description="Low complexity" evidence="1">
    <location>
        <begin position="243"/>
        <end position="260"/>
    </location>
</feature>
<dbReference type="InterPro" id="IPR012466">
    <property type="entry name" value="NECAP_PHear"/>
</dbReference>
<dbReference type="AlphaFoldDB" id="A0AAV2CL23"/>
<dbReference type="PANTHER" id="PTHR12847:SF3">
    <property type="entry name" value="EAR-BINDING COAT-ASSOCIATED PROTEIN 2, PUTATIVE, EXPRESSED-RELATED"/>
    <property type="match status" value="1"/>
</dbReference>
<feature type="region of interest" description="Disordered" evidence="1">
    <location>
        <begin position="138"/>
        <end position="158"/>
    </location>
</feature>
<dbReference type="SUPFAM" id="SSF50729">
    <property type="entry name" value="PH domain-like"/>
    <property type="match status" value="1"/>
</dbReference>
<feature type="domain" description="NECAP PHear" evidence="2">
    <location>
        <begin position="10"/>
        <end position="175"/>
    </location>
</feature>
<dbReference type="GO" id="GO:0030125">
    <property type="term" value="C:clathrin vesicle coat"/>
    <property type="evidence" value="ECO:0007669"/>
    <property type="project" value="TreeGrafter"/>
</dbReference>
<accession>A0AAV2CL23</accession>
<dbReference type="Proteomes" id="UP001497516">
    <property type="component" value="Chromosome 1"/>
</dbReference>